<dbReference type="AlphaFoldDB" id="A0A8S4SQJ7"/>
<proteinExistence type="predicted"/>
<organism evidence="1 2">
    <name type="scientific">Pararge aegeria aegeria</name>
    <dbReference type="NCBI Taxonomy" id="348720"/>
    <lineage>
        <taxon>Eukaryota</taxon>
        <taxon>Metazoa</taxon>
        <taxon>Ecdysozoa</taxon>
        <taxon>Arthropoda</taxon>
        <taxon>Hexapoda</taxon>
        <taxon>Insecta</taxon>
        <taxon>Pterygota</taxon>
        <taxon>Neoptera</taxon>
        <taxon>Endopterygota</taxon>
        <taxon>Lepidoptera</taxon>
        <taxon>Glossata</taxon>
        <taxon>Ditrysia</taxon>
        <taxon>Papilionoidea</taxon>
        <taxon>Nymphalidae</taxon>
        <taxon>Satyrinae</taxon>
        <taxon>Satyrini</taxon>
        <taxon>Parargina</taxon>
        <taxon>Pararge</taxon>
    </lineage>
</organism>
<dbReference type="EMBL" id="CAKXAJ010026554">
    <property type="protein sequence ID" value="CAH2269954.1"/>
    <property type="molecule type" value="Genomic_DNA"/>
</dbReference>
<dbReference type="Proteomes" id="UP000838756">
    <property type="component" value="Unassembled WGS sequence"/>
</dbReference>
<name>A0A8S4SQJ7_9NEOP</name>
<reference evidence="1" key="1">
    <citation type="submission" date="2022-03" db="EMBL/GenBank/DDBJ databases">
        <authorList>
            <person name="Lindestad O."/>
        </authorList>
    </citation>
    <scope>NUCLEOTIDE SEQUENCE</scope>
</reference>
<evidence type="ECO:0000313" key="2">
    <source>
        <dbReference type="Proteomes" id="UP000838756"/>
    </source>
</evidence>
<comment type="caution">
    <text evidence="1">The sequence shown here is derived from an EMBL/GenBank/DDBJ whole genome shotgun (WGS) entry which is preliminary data.</text>
</comment>
<sequence>MRILHSFTHLELWDGYYDTTGKRSGTRPTAQNAFEARGWISKLRASTKKDVGGFLNSGLVLRISSWKLDPGMEPSDLQLNVQHAHKKKERTV</sequence>
<accession>A0A8S4SQJ7</accession>
<evidence type="ECO:0000313" key="1">
    <source>
        <dbReference type="EMBL" id="CAH2269954.1"/>
    </source>
</evidence>
<keyword evidence="2" id="KW-1185">Reference proteome</keyword>
<protein>
    <submittedName>
        <fullName evidence="1">Jg24548 protein</fullName>
    </submittedName>
</protein>
<gene>
    <name evidence="1" type="primary">jg24548</name>
    <name evidence="1" type="ORF">PAEG_LOCUS27883</name>
</gene>